<evidence type="ECO:0000313" key="3">
    <source>
        <dbReference type="Proteomes" id="UP000011721"/>
    </source>
</evidence>
<organism evidence="2 3">
    <name type="scientific">Desulfocapsa sulfexigens (strain DSM 10523 / SB164P1)</name>
    <dbReference type="NCBI Taxonomy" id="1167006"/>
    <lineage>
        <taxon>Bacteria</taxon>
        <taxon>Pseudomonadati</taxon>
        <taxon>Thermodesulfobacteriota</taxon>
        <taxon>Desulfobulbia</taxon>
        <taxon>Desulfobulbales</taxon>
        <taxon>Desulfocapsaceae</taxon>
        <taxon>Desulfocapsa</taxon>
    </lineage>
</organism>
<gene>
    <name evidence="2" type="ordered locus">UWK_00929</name>
</gene>
<sequence>MRRKRLFLLFFLFLFCSIHTLVEATGLYYILDGSGSMWGRVDGEMKIVAAKKVMTQLIAEMPPEIDSGLTVYGHRRKGDCSDIAELIPLGKLDREQATRAVQSIKPKGKTPIAESIQRVAARLKVQEDETTIVLVSDGIETCGGNPCKVTRELKESGIKFVMHTVGFDVGQQASDQLACVAMEGGGHYFSVTNAAELLETLSTVQKSVVTKTPAPIPEPPPEVKEIKQQVTSSSTSLRIKINRPGRVSFTTPSWLKKPYYWELVDPETGESRGKFNSIDTTVVPAGEYQIAWRQHEHGSSSVVLAEVVTVKSGEESIVPLTTSMQLNVPSWVKKPYYWKLLDPETGEQVFQSNRLDPCLVPAGEYTLIWRQSQHYAEDAILSPVNIEPDTLNIIEVATAFNPVPADWMQKKISYWDLREISPDGKGKMVARFGELFSPQLVPAGRYHLVYRLSEHGSTDSFLGEVEITAGKMNEFAMNTGAAFVLPEGIDPPYFVEFIPLDGAGKEGEAVRLNGSYLKGNFGPIALAPGAYKINYRQQEHGSSTITLVDSFDLQAGNLVEIEL</sequence>
<dbReference type="SUPFAM" id="SSF53300">
    <property type="entry name" value="vWA-like"/>
    <property type="match status" value="1"/>
</dbReference>
<dbReference type="PROSITE" id="PS50234">
    <property type="entry name" value="VWFA"/>
    <property type="match status" value="1"/>
</dbReference>
<evidence type="ECO:0000259" key="1">
    <source>
        <dbReference type="PROSITE" id="PS50234"/>
    </source>
</evidence>
<dbReference type="Gene3D" id="3.40.50.410">
    <property type="entry name" value="von Willebrand factor, type A domain"/>
    <property type="match status" value="1"/>
</dbReference>
<name>M1P211_DESSD</name>
<reference evidence="3" key="1">
    <citation type="journal article" date="2013" name="Stand. Genomic Sci.">
        <title>Complete genome sequence of Desulfocapsa sulfexigens, a marine deltaproteobacterium specialized in disproportionating inorganic sulfur compounds.</title>
        <authorList>
            <person name="Finster K.W."/>
            <person name="Kjeldsen K.U."/>
            <person name="Kube M."/>
            <person name="Reinhardt R."/>
            <person name="Mussmann M."/>
            <person name="Amann R."/>
            <person name="Schreiber L."/>
        </authorList>
    </citation>
    <scope>NUCLEOTIDE SEQUENCE [LARGE SCALE GENOMIC DNA]</scope>
    <source>
        <strain evidence="3">DSM 10523 / SB164P1</strain>
    </source>
</reference>
<dbReference type="SMART" id="SM00327">
    <property type="entry name" value="VWA"/>
    <property type="match status" value="1"/>
</dbReference>
<dbReference type="eggNOG" id="COG2304">
    <property type="taxonomic scope" value="Bacteria"/>
</dbReference>
<keyword evidence="3" id="KW-1185">Reference proteome</keyword>
<evidence type="ECO:0000313" key="2">
    <source>
        <dbReference type="EMBL" id="AGF77503.1"/>
    </source>
</evidence>
<dbReference type="OrthoDB" id="9783818at2"/>
<dbReference type="InterPro" id="IPR036465">
    <property type="entry name" value="vWFA_dom_sf"/>
</dbReference>
<proteinExistence type="predicted"/>
<accession>M1P211</accession>
<dbReference type="Pfam" id="PF00092">
    <property type="entry name" value="VWA"/>
    <property type="match status" value="1"/>
</dbReference>
<dbReference type="HOGENOM" id="CLU_483757_0_0_7"/>
<dbReference type="KEGG" id="dsf:UWK_00929"/>
<dbReference type="PATRIC" id="fig|1167006.5.peg.1040"/>
<protein>
    <submittedName>
        <fullName evidence="2">Mg-chelatase subunit ChlD</fullName>
    </submittedName>
</protein>
<dbReference type="Proteomes" id="UP000011721">
    <property type="component" value="Chromosome"/>
</dbReference>
<feature type="domain" description="VWFA" evidence="1">
    <location>
        <begin position="26"/>
        <end position="204"/>
    </location>
</feature>
<dbReference type="STRING" id="1167006.UWK_00929"/>
<dbReference type="EMBL" id="CP003985">
    <property type="protein sequence ID" value="AGF77503.1"/>
    <property type="molecule type" value="Genomic_DNA"/>
</dbReference>
<dbReference type="RefSeq" id="WP_015403199.1">
    <property type="nucleotide sequence ID" value="NC_020304.1"/>
</dbReference>
<dbReference type="AlphaFoldDB" id="M1P211"/>
<dbReference type="InterPro" id="IPR002035">
    <property type="entry name" value="VWF_A"/>
</dbReference>